<accession>A0A828Z3K2</accession>
<evidence type="ECO:0000313" key="1">
    <source>
        <dbReference type="EMBL" id="EKR64541.1"/>
    </source>
</evidence>
<evidence type="ECO:0000313" key="2">
    <source>
        <dbReference type="Proteomes" id="UP000001338"/>
    </source>
</evidence>
<protein>
    <submittedName>
        <fullName evidence="1">Uncharacterized protein</fullName>
    </submittedName>
</protein>
<reference evidence="1 2" key="1">
    <citation type="submission" date="2012-10" db="EMBL/GenBank/DDBJ databases">
        <authorList>
            <person name="Harkins D.M."/>
            <person name="Durkin A.S."/>
            <person name="Brinkac L.M."/>
            <person name="Haft D.H."/>
            <person name="Selengut J.D."/>
            <person name="Sanka R."/>
            <person name="DePew J."/>
            <person name="Purushe J."/>
            <person name="Whelen A.C."/>
            <person name="Vinetz J.M."/>
            <person name="Sutton G.G."/>
            <person name="Nierman W.C."/>
            <person name="Fouts D.E."/>
        </authorList>
    </citation>
    <scope>NUCLEOTIDE SEQUENCE [LARGE SCALE GENOMIC DNA]</scope>
    <source>
        <strain evidence="1 2">2006001853</strain>
    </source>
</reference>
<gene>
    <name evidence="1" type="ORF">LEP1GSC036_2702</name>
</gene>
<dbReference type="EMBL" id="AFLV02000039">
    <property type="protein sequence ID" value="EKR64541.1"/>
    <property type="molecule type" value="Genomic_DNA"/>
</dbReference>
<dbReference type="Proteomes" id="UP000001338">
    <property type="component" value="Unassembled WGS sequence"/>
</dbReference>
<sequence length="89" mass="10850">MRFSFFTTQDLSCTHGNRNSFIERRLDNRNRFIFEFFIRRKSSTKILRGETLLILLHKFDFLQEESVCSNRRFSVKKVTERMRCLKSFS</sequence>
<dbReference type="AlphaFoldDB" id="A0A828Z3K2"/>
<name>A0A828Z3K2_9LEPT</name>
<proteinExistence type="predicted"/>
<organism evidence="1 2">
    <name type="scientific">Leptospira weilii str. 2006001853</name>
    <dbReference type="NCBI Taxonomy" id="1001589"/>
    <lineage>
        <taxon>Bacteria</taxon>
        <taxon>Pseudomonadati</taxon>
        <taxon>Spirochaetota</taxon>
        <taxon>Spirochaetia</taxon>
        <taxon>Leptospirales</taxon>
        <taxon>Leptospiraceae</taxon>
        <taxon>Leptospira</taxon>
    </lineage>
</organism>
<comment type="caution">
    <text evidence="1">The sequence shown here is derived from an EMBL/GenBank/DDBJ whole genome shotgun (WGS) entry which is preliminary data.</text>
</comment>